<dbReference type="KEGG" id="afs:AFR_33200"/>
<dbReference type="AlphaFoldDB" id="U5W6R4"/>
<evidence type="ECO:0000256" key="4">
    <source>
        <dbReference type="ARBA" id="ARBA00022989"/>
    </source>
</evidence>
<keyword evidence="3 6" id="KW-0812">Transmembrane</keyword>
<feature type="transmembrane region" description="Helical" evidence="6">
    <location>
        <begin position="368"/>
        <end position="390"/>
    </location>
</feature>
<dbReference type="Proteomes" id="UP000017746">
    <property type="component" value="Chromosome"/>
</dbReference>
<proteinExistence type="predicted"/>
<dbReference type="eggNOG" id="COG2271">
    <property type="taxonomic scope" value="Bacteria"/>
</dbReference>
<gene>
    <name evidence="8" type="ORF">AFR_33200</name>
</gene>
<dbReference type="SUPFAM" id="SSF103473">
    <property type="entry name" value="MFS general substrate transporter"/>
    <property type="match status" value="1"/>
</dbReference>
<dbReference type="PANTHER" id="PTHR43124:SF3">
    <property type="entry name" value="CHLORAMPHENICOL EFFLUX PUMP RV0191"/>
    <property type="match status" value="1"/>
</dbReference>
<keyword evidence="5 6" id="KW-0472">Membrane</keyword>
<dbReference type="InterPro" id="IPR020846">
    <property type="entry name" value="MFS_dom"/>
</dbReference>
<dbReference type="PATRIC" id="fig|1246995.3.peg.6719"/>
<sequence length="429" mass="44661">MALSAYIVAVLHRTSLGVAGLDAQTRFDIGAGALASFAVLQLLVYAGLQVPVGLLLDRFGSLRLIVGGALIMAAGQTLMAFSDGITGAVFARVLVGAGDAMTFISVLRLVPQWFPSRRVPVVTQLTGLVGQLGQVLSAVPLAALLAGPGWTTAFISAAAAGVFVAIVALVALHDTPERRVNSGEAITARQLGADLVSAWQHPGTRLGLWTHFTTQFPGTVFALIWGYPFLLAGEGLSRGQASGLLTLFVLTGMAAGPVVGVLVQRHPLRRSWLVLGVIGANAAGWGLIIAWPGRAPLPVLIILVLALGLGGPGSMIGFEFARTFNPPNRLGTATGIVNVGGFVASLVSILLIGLILDARTGGQATYGIADFKVAMSVQYLIGAIGLVGILRTRKLARARMAADDGVVIRPLREVFAEKGWFSGERIGKR</sequence>
<dbReference type="EMBL" id="CP006272">
    <property type="protein sequence ID" value="AGZ44898.1"/>
    <property type="molecule type" value="Genomic_DNA"/>
</dbReference>
<organism evidence="8 9">
    <name type="scientific">Actinoplanes friuliensis DSM 7358</name>
    <dbReference type="NCBI Taxonomy" id="1246995"/>
    <lineage>
        <taxon>Bacteria</taxon>
        <taxon>Bacillati</taxon>
        <taxon>Actinomycetota</taxon>
        <taxon>Actinomycetes</taxon>
        <taxon>Micromonosporales</taxon>
        <taxon>Micromonosporaceae</taxon>
        <taxon>Actinoplanes</taxon>
    </lineage>
</organism>
<evidence type="ECO:0000256" key="2">
    <source>
        <dbReference type="ARBA" id="ARBA00022475"/>
    </source>
</evidence>
<dbReference type="HOGENOM" id="CLU_001265_62_1_11"/>
<evidence type="ECO:0000256" key="5">
    <source>
        <dbReference type="ARBA" id="ARBA00023136"/>
    </source>
</evidence>
<feature type="transmembrane region" description="Helical" evidence="6">
    <location>
        <begin position="29"/>
        <end position="48"/>
    </location>
</feature>
<dbReference type="STRING" id="1246995.AFR_33200"/>
<dbReference type="GO" id="GO:0022857">
    <property type="term" value="F:transmembrane transporter activity"/>
    <property type="evidence" value="ECO:0007669"/>
    <property type="project" value="InterPro"/>
</dbReference>
<evidence type="ECO:0000259" key="7">
    <source>
        <dbReference type="PROSITE" id="PS50850"/>
    </source>
</evidence>
<dbReference type="GO" id="GO:0005886">
    <property type="term" value="C:plasma membrane"/>
    <property type="evidence" value="ECO:0007669"/>
    <property type="project" value="UniProtKB-SubCell"/>
</dbReference>
<feature type="transmembrane region" description="Helical" evidence="6">
    <location>
        <begin position="297"/>
        <end position="318"/>
    </location>
</feature>
<accession>U5W6R4</accession>
<feature type="transmembrane region" description="Helical" evidence="6">
    <location>
        <begin position="330"/>
        <end position="356"/>
    </location>
</feature>
<protein>
    <submittedName>
        <fullName evidence="8">Putative glucarate transporter</fullName>
    </submittedName>
</protein>
<dbReference type="InterPro" id="IPR011701">
    <property type="entry name" value="MFS"/>
</dbReference>
<dbReference type="InterPro" id="IPR036259">
    <property type="entry name" value="MFS_trans_sf"/>
</dbReference>
<feature type="domain" description="Major facilitator superfamily (MFS) profile" evidence="7">
    <location>
        <begin position="1"/>
        <end position="400"/>
    </location>
</feature>
<feature type="transmembrane region" description="Helical" evidence="6">
    <location>
        <begin position="152"/>
        <end position="172"/>
    </location>
</feature>
<evidence type="ECO:0000256" key="6">
    <source>
        <dbReference type="SAM" id="Phobius"/>
    </source>
</evidence>
<evidence type="ECO:0000313" key="9">
    <source>
        <dbReference type="Proteomes" id="UP000017746"/>
    </source>
</evidence>
<keyword evidence="9" id="KW-1185">Reference proteome</keyword>
<dbReference type="PANTHER" id="PTHR43124">
    <property type="entry name" value="PURINE EFFLUX PUMP PBUE"/>
    <property type="match status" value="1"/>
</dbReference>
<keyword evidence="2" id="KW-1003">Cell membrane</keyword>
<feature type="transmembrane region" description="Helical" evidence="6">
    <location>
        <begin position="87"/>
        <end position="110"/>
    </location>
</feature>
<dbReference type="Gene3D" id="1.20.1250.20">
    <property type="entry name" value="MFS general substrate transporter like domains"/>
    <property type="match status" value="2"/>
</dbReference>
<feature type="transmembrane region" description="Helical" evidence="6">
    <location>
        <begin position="242"/>
        <end position="263"/>
    </location>
</feature>
<dbReference type="PROSITE" id="PS50850">
    <property type="entry name" value="MFS"/>
    <property type="match status" value="1"/>
</dbReference>
<feature type="transmembrane region" description="Helical" evidence="6">
    <location>
        <begin position="272"/>
        <end position="291"/>
    </location>
</feature>
<evidence type="ECO:0000313" key="8">
    <source>
        <dbReference type="EMBL" id="AGZ44898.1"/>
    </source>
</evidence>
<comment type="subcellular location">
    <subcellularLocation>
        <location evidence="1">Cell membrane</location>
        <topology evidence="1">Multi-pass membrane protein</topology>
    </subcellularLocation>
</comment>
<reference evidence="8 9" key="1">
    <citation type="journal article" date="2014" name="J. Biotechnol.">
        <title>Complete genome sequence of the actinobacterium Actinoplanes friuliensis HAG 010964, producer of the lipopeptide antibiotic friulimycin.</title>
        <authorList>
            <person name="Ruckert C."/>
            <person name="Szczepanowski R."/>
            <person name="Albersmeier A."/>
            <person name="Goesmann A."/>
            <person name="Fischer N."/>
            <person name="Steinkamper A."/>
            <person name="Puhler A."/>
            <person name="Biener R."/>
            <person name="Schwartz D."/>
            <person name="Kalinowski J."/>
        </authorList>
    </citation>
    <scope>NUCLEOTIDE SEQUENCE [LARGE SCALE GENOMIC DNA]</scope>
    <source>
        <strain evidence="8 9">DSM 7358</strain>
    </source>
</reference>
<dbReference type="InterPro" id="IPR050189">
    <property type="entry name" value="MFS_Efflux_Transporters"/>
</dbReference>
<evidence type="ECO:0000256" key="1">
    <source>
        <dbReference type="ARBA" id="ARBA00004651"/>
    </source>
</evidence>
<dbReference type="CDD" id="cd06174">
    <property type="entry name" value="MFS"/>
    <property type="match status" value="1"/>
</dbReference>
<feature type="transmembrane region" description="Helical" evidence="6">
    <location>
        <begin position="208"/>
        <end position="230"/>
    </location>
</feature>
<keyword evidence="4 6" id="KW-1133">Transmembrane helix</keyword>
<feature type="transmembrane region" description="Helical" evidence="6">
    <location>
        <begin position="60"/>
        <end position="81"/>
    </location>
</feature>
<evidence type="ECO:0000256" key="3">
    <source>
        <dbReference type="ARBA" id="ARBA00022692"/>
    </source>
</evidence>
<dbReference type="Pfam" id="PF07690">
    <property type="entry name" value="MFS_1"/>
    <property type="match status" value="1"/>
</dbReference>
<name>U5W6R4_9ACTN</name>